<keyword evidence="2" id="KW-1185">Reference proteome</keyword>
<proteinExistence type="predicted"/>
<name>A4X274_SALTO</name>
<dbReference type="HOGENOM" id="CLU_1757534_0_0_11"/>
<dbReference type="eggNOG" id="ENOG5033M7G">
    <property type="taxonomic scope" value="Bacteria"/>
</dbReference>
<organism evidence="1 2">
    <name type="scientific">Salinispora tropica (strain ATCC BAA-916 / DSM 44818 / JCM 13857 / NBRC 105044 / CNB-440)</name>
    <dbReference type="NCBI Taxonomy" id="369723"/>
    <lineage>
        <taxon>Bacteria</taxon>
        <taxon>Bacillati</taxon>
        <taxon>Actinomycetota</taxon>
        <taxon>Actinomycetes</taxon>
        <taxon>Micromonosporales</taxon>
        <taxon>Micromonosporaceae</taxon>
        <taxon>Salinispora</taxon>
    </lineage>
</organism>
<dbReference type="EMBL" id="CP000667">
    <property type="protein sequence ID" value="ABP52974.1"/>
    <property type="molecule type" value="Genomic_DNA"/>
</dbReference>
<dbReference type="AlphaFoldDB" id="A4X274"/>
<sequence length="148" mass="16895">MDIEALLPRARTPRDYLDLVTDPRVDQDGLHTLARSPYSFVRLAIAKDIRTSPATLTELLLGEFDQWDRNYLLRLVAQHPQADRVVLLKVLHATEVLLRQSGARPYGVAIALASRHELAPHEVRRAHRLPGASRRMRRGVERALARRQ</sequence>
<gene>
    <name evidence="1" type="ordered locus">Strop_0489</name>
</gene>
<evidence type="ECO:0000313" key="2">
    <source>
        <dbReference type="Proteomes" id="UP000000235"/>
    </source>
</evidence>
<protein>
    <recommendedName>
        <fullName evidence="3">HEAT repeat domain-containing protein</fullName>
    </recommendedName>
</protein>
<reference evidence="2" key="1">
    <citation type="journal article" date="2007" name="Proc. Natl. Acad. Sci. U.S.A.">
        <title>Genome sequencing reveals complex secondary metabolome in the marine actinomycete Salinispora tropica.</title>
        <authorList>
            <person name="Udwary D.W."/>
            <person name="Zeigler L."/>
            <person name="Asolkar R.N."/>
            <person name="Singan V."/>
            <person name="Lapidus A."/>
            <person name="Fenical W."/>
            <person name="Jensen P.R."/>
            <person name="Moore B.S."/>
        </authorList>
    </citation>
    <scope>NUCLEOTIDE SEQUENCE [LARGE SCALE GENOMIC DNA]</scope>
    <source>
        <strain evidence="2">ATCC BAA-916 / DSM 44818 / CNB-440</strain>
    </source>
</reference>
<accession>A4X274</accession>
<dbReference type="KEGG" id="stp:Strop_0489"/>
<evidence type="ECO:0008006" key="3">
    <source>
        <dbReference type="Google" id="ProtNLM"/>
    </source>
</evidence>
<evidence type="ECO:0000313" key="1">
    <source>
        <dbReference type="EMBL" id="ABP52974.1"/>
    </source>
</evidence>
<dbReference type="Proteomes" id="UP000000235">
    <property type="component" value="Chromosome"/>
</dbReference>